<dbReference type="GO" id="GO:0032210">
    <property type="term" value="P:regulation of telomere maintenance via telomerase"/>
    <property type="evidence" value="ECO:0007669"/>
    <property type="project" value="TreeGrafter"/>
</dbReference>
<accession>A0A8J8NU86</accession>
<dbReference type="GO" id="GO:0016233">
    <property type="term" value="P:telomere capping"/>
    <property type="evidence" value="ECO:0007669"/>
    <property type="project" value="TreeGrafter"/>
</dbReference>
<keyword evidence="10" id="KW-1185">Reference proteome</keyword>
<gene>
    <name evidence="9" type="ORF">FGO68_gene2869</name>
</gene>
<keyword evidence="2" id="KW-0158">Chromosome</keyword>
<dbReference type="PANTHER" id="PTHR14513:SF0">
    <property type="entry name" value="PROTECTION OF TELOMERES PROTEIN 1"/>
    <property type="match status" value="1"/>
</dbReference>
<evidence type="ECO:0000313" key="9">
    <source>
        <dbReference type="EMBL" id="TNV81608.1"/>
    </source>
</evidence>
<dbReference type="GO" id="GO:0010521">
    <property type="term" value="F:telomerase inhibitor activity"/>
    <property type="evidence" value="ECO:0007669"/>
    <property type="project" value="TreeGrafter"/>
</dbReference>
<dbReference type="InterPro" id="IPR011564">
    <property type="entry name" value="Telomer_end-bd_POT1/Cdc13"/>
</dbReference>
<evidence type="ECO:0000256" key="4">
    <source>
        <dbReference type="ARBA" id="ARBA00023125"/>
    </source>
</evidence>
<evidence type="ECO:0000256" key="3">
    <source>
        <dbReference type="ARBA" id="ARBA00022895"/>
    </source>
</evidence>
<feature type="coiled-coil region" evidence="5">
    <location>
        <begin position="200"/>
        <end position="227"/>
    </location>
</feature>
<feature type="domain" description="Telomere end-binding protein alpha subunit-like OB2" evidence="8">
    <location>
        <begin position="301"/>
        <end position="405"/>
    </location>
</feature>
<keyword evidence="4" id="KW-0238">DNA-binding</keyword>
<evidence type="ECO:0000259" key="8">
    <source>
        <dbReference type="Pfam" id="PF22236"/>
    </source>
</evidence>
<protein>
    <submittedName>
        <fullName evidence="9">Uncharacterized protein</fullName>
    </submittedName>
</protein>
<feature type="domain" description="Telomeric single stranded DNA binding POT1/Cdc13" evidence="7">
    <location>
        <begin position="35"/>
        <end position="194"/>
    </location>
</feature>
<dbReference type="InterPro" id="IPR053979">
    <property type="entry name" value="TEBP-like_OB2"/>
</dbReference>
<reference evidence="9" key="1">
    <citation type="submission" date="2019-06" db="EMBL/GenBank/DDBJ databases">
        <authorList>
            <person name="Zheng W."/>
        </authorList>
    </citation>
    <scope>NUCLEOTIDE SEQUENCE</scope>
    <source>
        <strain evidence="9">QDHG01</strain>
    </source>
</reference>
<feature type="region of interest" description="Disordered" evidence="6">
    <location>
        <begin position="80"/>
        <end position="99"/>
    </location>
</feature>
<dbReference type="PANTHER" id="PTHR14513">
    <property type="entry name" value="PROTECTION OF TELOMERES 1"/>
    <property type="match status" value="1"/>
</dbReference>
<proteinExistence type="predicted"/>
<dbReference type="AlphaFoldDB" id="A0A8J8NU86"/>
<evidence type="ECO:0000256" key="6">
    <source>
        <dbReference type="SAM" id="MobiDB-lite"/>
    </source>
</evidence>
<name>A0A8J8NU86_HALGN</name>
<dbReference type="InterPro" id="IPR028389">
    <property type="entry name" value="POT1"/>
</dbReference>
<dbReference type="GO" id="GO:0098505">
    <property type="term" value="F:G-rich strand telomeric DNA binding"/>
    <property type="evidence" value="ECO:0007669"/>
    <property type="project" value="TreeGrafter"/>
</dbReference>
<comment type="caution">
    <text evidence="9">The sequence shown here is derived from an EMBL/GenBank/DDBJ whole genome shotgun (WGS) entry which is preliminary data.</text>
</comment>
<keyword evidence="5" id="KW-0175">Coiled coil</keyword>
<dbReference type="Pfam" id="PF22236">
    <property type="entry name" value="TEBP_OB2-like"/>
    <property type="match status" value="1"/>
</dbReference>
<dbReference type="Proteomes" id="UP000785679">
    <property type="component" value="Unassembled WGS sequence"/>
</dbReference>
<dbReference type="InterPro" id="IPR012340">
    <property type="entry name" value="NA-bd_OB-fold"/>
</dbReference>
<evidence type="ECO:0000259" key="7">
    <source>
        <dbReference type="Pfam" id="PF02765"/>
    </source>
</evidence>
<evidence type="ECO:0000256" key="1">
    <source>
        <dbReference type="ARBA" id="ARBA00004574"/>
    </source>
</evidence>
<dbReference type="SUPFAM" id="SSF50249">
    <property type="entry name" value="Nucleic acid-binding proteins"/>
    <property type="match status" value="3"/>
</dbReference>
<evidence type="ECO:0000256" key="2">
    <source>
        <dbReference type="ARBA" id="ARBA00022454"/>
    </source>
</evidence>
<sequence length="653" mass="75449">MKLGASQEEPKLVHKYRINSEQQYVYHKLEQPSLGSTEPYNIYGVIIDATAPYLKNKSICALRLIDDSLNSKSARQISFASNTGGGAGQQYQRGAFNQGYPNNRLPQEQSMTSIKLQLLDKTVDKLPSIFRIGDIIRVHRCNSNEYRNELNLTGNVNINTSWVVFSGNPDYHHGYDNSPEVMAKTQDKAFIRLLDEGMERELAEERRQEYEQMIEREQQEMMMVDNQDPTRPVSGYRKAYLDGLRAPEPKYTPISCSGWSYSFNEQEKVIIDKLREWAHDYFRSTYIYSNDTDFNTQEFYSKTDGSAYYRDFDFLGKLIDVEWIDDQFCNLYLKDLSGKVYSLRINSRRYKVPQKGQVLRVRGAKPMKQDSYLGTSKFPIKLDLNFYTNILHIPHYFKQAIQLSERIIEDDQLKRLVLGGDMELKEISAKQVVVSVVQGDFQNLNLTNLTDIFPPQPGQPYHQAYSLNLERNYFKVKVTVLGILPQNIMELTQLYCPLCVRTFSFKDLEQSDASTPASVSYDCPSCIKIVAPDEKVSLEQQIACDKQPRPHPIYQFCLLVKDDSSAQQDRVFKLFHYSDNNGCEIFEGVKATNLYRDEAAREQVARYLQLITRFNVYMELGIRRRNIPNAAGSGQRDDLFMIECSQVKSISLR</sequence>
<dbReference type="Pfam" id="PF02765">
    <property type="entry name" value="POT1"/>
    <property type="match status" value="1"/>
</dbReference>
<keyword evidence="3" id="KW-0779">Telomere</keyword>
<dbReference type="OrthoDB" id="2186770at2759"/>
<evidence type="ECO:0000256" key="5">
    <source>
        <dbReference type="SAM" id="Coils"/>
    </source>
</evidence>
<organism evidence="9 10">
    <name type="scientific">Halteria grandinella</name>
    <dbReference type="NCBI Taxonomy" id="5974"/>
    <lineage>
        <taxon>Eukaryota</taxon>
        <taxon>Sar</taxon>
        <taxon>Alveolata</taxon>
        <taxon>Ciliophora</taxon>
        <taxon>Intramacronucleata</taxon>
        <taxon>Spirotrichea</taxon>
        <taxon>Stichotrichia</taxon>
        <taxon>Sporadotrichida</taxon>
        <taxon>Halteriidae</taxon>
        <taxon>Halteria</taxon>
    </lineage>
</organism>
<comment type="subcellular location">
    <subcellularLocation>
        <location evidence="1">Chromosome</location>
        <location evidence="1">Telomere</location>
    </subcellularLocation>
</comment>
<evidence type="ECO:0000313" key="10">
    <source>
        <dbReference type="Proteomes" id="UP000785679"/>
    </source>
</evidence>
<dbReference type="Gene3D" id="2.40.50.140">
    <property type="entry name" value="Nucleic acid-binding proteins"/>
    <property type="match status" value="4"/>
</dbReference>
<dbReference type="GO" id="GO:0000783">
    <property type="term" value="C:nuclear telomere cap complex"/>
    <property type="evidence" value="ECO:0007669"/>
    <property type="project" value="TreeGrafter"/>
</dbReference>
<dbReference type="EMBL" id="RRYP01005948">
    <property type="protein sequence ID" value="TNV81608.1"/>
    <property type="molecule type" value="Genomic_DNA"/>
</dbReference>